<dbReference type="STRING" id="1068978.AMETH_2601"/>
<gene>
    <name evidence="1" type="ORF">AMETH_2601</name>
</gene>
<dbReference type="RefSeq" id="WP_017981913.1">
    <property type="nucleotide sequence ID" value="NZ_AQUL01000001.1"/>
</dbReference>
<dbReference type="AlphaFoldDB" id="A0A076MP36"/>
<evidence type="ECO:0000313" key="1">
    <source>
        <dbReference type="EMBL" id="AIJ22693.1"/>
    </source>
</evidence>
<name>A0A076MP36_AMYME</name>
<dbReference type="HOGENOM" id="CLU_2986373_0_0_11"/>
<dbReference type="Proteomes" id="UP000062973">
    <property type="component" value="Chromosome"/>
</dbReference>
<dbReference type="EMBL" id="CP009110">
    <property type="protein sequence ID" value="AIJ22693.1"/>
    <property type="molecule type" value="Genomic_DNA"/>
</dbReference>
<sequence>MKVDSPPQPCSRCHRQVVLAGFSWGRQWVHLGTWRPQCGPPSWALARSAGTTSTAAS</sequence>
<dbReference type="KEGG" id="amq:AMETH_2601"/>
<protein>
    <submittedName>
        <fullName evidence="1">Uncharacterized protein</fullName>
    </submittedName>
</protein>
<dbReference type="GeneID" id="301849279"/>
<reference evidence="1 2" key="1">
    <citation type="submission" date="2014-07" db="EMBL/GenBank/DDBJ databases">
        <title>Whole Genome Sequence of the Amycolatopsis methanolica 239.</title>
        <authorList>
            <person name="Tang B."/>
        </authorList>
    </citation>
    <scope>NUCLEOTIDE SEQUENCE [LARGE SCALE GENOMIC DNA]</scope>
    <source>
        <strain evidence="1 2">239</strain>
    </source>
</reference>
<dbReference type="PATRIC" id="fig|1068978.7.peg.2780"/>
<evidence type="ECO:0000313" key="2">
    <source>
        <dbReference type="Proteomes" id="UP000062973"/>
    </source>
</evidence>
<accession>A0A076MP36</accession>
<organism evidence="1 2">
    <name type="scientific">Amycolatopsis methanolica 239</name>
    <dbReference type="NCBI Taxonomy" id="1068978"/>
    <lineage>
        <taxon>Bacteria</taxon>
        <taxon>Bacillati</taxon>
        <taxon>Actinomycetota</taxon>
        <taxon>Actinomycetes</taxon>
        <taxon>Pseudonocardiales</taxon>
        <taxon>Pseudonocardiaceae</taxon>
        <taxon>Amycolatopsis</taxon>
        <taxon>Amycolatopsis methanolica group</taxon>
    </lineage>
</organism>
<keyword evidence="2" id="KW-1185">Reference proteome</keyword>
<dbReference type="OrthoDB" id="3633708at2"/>
<proteinExistence type="predicted"/>